<proteinExistence type="predicted"/>
<keyword evidence="3" id="KW-1185">Reference proteome</keyword>
<feature type="transmembrane region" description="Helical" evidence="1">
    <location>
        <begin position="12"/>
        <end position="29"/>
    </location>
</feature>
<keyword evidence="1" id="KW-0812">Transmembrane</keyword>
<evidence type="ECO:0008006" key="4">
    <source>
        <dbReference type="Google" id="ProtNLM"/>
    </source>
</evidence>
<gene>
    <name evidence="2" type="ORF">T190423A01A_20404</name>
</gene>
<evidence type="ECO:0000256" key="1">
    <source>
        <dbReference type="SAM" id="Phobius"/>
    </source>
</evidence>
<dbReference type="Proteomes" id="UP001497527">
    <property type="component" value="Unassembled WGS sequence"/>
</dbReference>
<name>A0ABP1EW45_9FLAO</name>
<sequence length="148" mass="17076">MNKISLEKVSNYAVILIALIALFVSIWQIKVSQNHNKLSVKPYLDYHLIQMDSTLTVSISNHGFGPAIIKKISFERKGITYSSLENFLQESGEVKNRLGSYQYGKNSILPAEQTKLLVKLKGTKLRNVQVFIEYETIYEEKKHFKFNF</sequence>
<accession>A0ABP1EW45</accession>
<evidence type="ECO:0000313" key="2">
    <source>
        <dbReference type="EMBL" id="CAL2102653.1"/>
    </source>
</evidence>
<protein>
    <recommendedName>
        <fullName evidence="4">DUF4426 domain-containing protein</fullName>
    </recommendedName>
</protein>
<keyword evidence="1" id="KW-1133">Transmembrane helix</keyword>
<dbReference type="EMBL" id="CAXJIO010000011">
    <property type="protein sequence ID" value="CAL2102653.1"/>
    <property type="molecule type" value="Genomic_DNA"/>
</dbReference>
<reference evidence="2 3" key="1">
    <citation type="submission" date="2024-05" db="EMBL/GenBank/DDBJ databases">
        <authorList>
            <person name="Duchaud E."/>
        </authorList>
    </citation>
    <scope>NUCLEOTIDE SEQUENCE [LARGE SCALE GENOMIC DNA]</scope>
    <source>
        <strain evidence="2">Ena-SAMPLE-TAB-13-05-2024-13:56:06:370-140308</strain>
    </source>
</reference>
<comment type="caution">
    <text evidence="2">The sequence shown here is derived from an EMBL/GenBank/DDBJ whole genome shotgun (WGS) entry which is preliminary data.</text>
</comment>
<dbReference type="RefSeq" id="WP_348716177.1">
    <property type="nucleotide sequence ID" value="NZ_CAXJIO010000011.1"/>
</dbReference>
<evidence type="ECO:0000313" key="3">
    <source>
        <dbReference type="Proteomes" id="UP001497527"/>
    </source>
</evidence>
<organism evidence="2 3">
    <name type="scientific">Tenacibaculum polynesiense</name>
    <dbReference type="NCBI Taxonomy" id="3137857"/>
    <lineage>
        <taxon>Bacteria</taxon>
        <taxon>Pseudomonadati</taxon>
        <taxon>Bacteroidota</taxon>
        <taxon>Flavobacteriia</taxon>
        <taxon>Flavobacteriales</taxon>
        <taxon>Flavobacteriaceae</taxon>
        <taxon>Tenacibaculum</taxon>
    </lineage>
</organism>
<keyword evidence="1" id="KW-0472">Membrane</keyword>